<keyword evidence="3" id="KW-0520">NAD</keyword>
<reference evidence="5 6" key="1">
    <citation type="submission" date="2020-12" db="EMBL/GenBank/DDBJ databases">
        <title>Concerted genomic and epigenomic changes stabilize Arabidopsis allopolyploids.</title>
        <authorList>
            <person name="Chen Z."/>
        </authorList>
    </citation>
    <scope>NUCLEOTIDE SEQUENCE [LARGE SCALE GENOMIC DNA]</scope>
    <source>
        <strain evidence="5">Allo738</strain>
        <tissue evidence="5">Leaf</tissue>
    </source>
</reference>
<keyword evidence="1" id="KW-0433">Leucine-rich repeat</keyword>
<dbReference type="InterPro" id="IPR058192">
    <property type="entry name" value="WHD_ROQ1-like"/>
</dbReference>
<dbReference type="Pfam" id="PF00931">
    <property type="entry name" value="NB-ARC"/>
    <property type="match status" value="1"/>
</dbReference>
<evidence type="ECO:0000256" key="2">
    <source>
        <dbReference type="ARBA" id="ARBA00022737"/>
    </source>
</evidence>
<dbReference type="EMBL" id="JAEFBK010000001">
    <property type="protein sequence ID" value="KAG7652289.1"/>
    <property type="molecule type" value="Genomic_DNA"/>
</dbReference>
<evidence type="ECO:0000313" key="6">
    <source>
        <dbReference type="Proteomes" id="UP000694240"/>
    </source>
</evidence>
<dbReference type="Pfam" id="PF07725">
    <property type="entry name" value="LRR_3"/>
    <property type="match status" value="1"/>
</dbReference>
<dbReference type="GO" id="GO:0006952">
    <property type="term" value="P:defense response"/>
    <property type="evidence" value="ECO:0007669"/>
    <property type="project" value="InterPro"/>
</dbReference>
<accession>A0A8T2GX75</accession>
<dbReference type="PANTHER" id="PTHR11017">
    <property type="entry name" value="LEUCINE-RICH REPEAT-CONTAINING PROTEIN"/>
    <property type="match status" value="1"/>
</dbReference>
<evidence type="ECO:0000256" key="3">
    <source>
        <dbReference type="ARBA" id="ARBA00023027"/>
    </source>
</evidence>
<protein>
    <submittedName>
        <fullName evidence="5">P-loop containing nucleoside triphosphate hydrolase</fullName>
    </submittedName>
</protein>
<dbReference type="PROSITE" id="PS50104">
    <property type="entry name" value="TIR"/>
    <property type="match status" value="1"/>
</dbReference>
<comment type="caution">
    <text evidence="5">The sequence shown here is derived from an EMBL/GenBank/DDBJ whole genome shotgun (WGS) entry which is preliminary data.</text>
</comment>
<gene>
    <name evidence="5" type="ORF">ISN45_At01g070400</name>
</gene>
<dbReference type="InterPro" id="IPR044974">
    <property type="entry name" value="Disease_R_plants"/>
</dbReference>
<keyword evidence="2" id="KW-0677">Repeat</keyword>
<dbReference type="GO" id="GO:0043531">
    <property type="term" value="F:ADP binding"/>
    <property type="evidence" value="ECO:0007669"/>
    <property type="project" value="InterPro"/>
</dbReference>
<dbReference type="InterPro" id="IPR011713">
    <property type="entry name" value="Leu-rich_rpt_3"/>
</dbReference>
<dbReference type="Pfam" id="PF01582">
    <property type="entry name" value="TIR"/>
    <property type="match status" value="1"/>
</dbReference>
<dbReference type="PANTHER" id="PTHR11017:SF483">
    <property type="entry name" value="TIR DOMAIN-CONTAINING PROTEIN"/>
    <property type="match status" value="1"/>
</dbReference>
<dbReference type="InterPro" id="IPR000157">
    <property type="entry name" value="TIR_dom"/>
</dbReference>
<dbReference type="SMART" id="SM00255">
    <property type="entry name" value="TIR"/>
    <property type="match status" value="1"/>
</dbReference>
<dbReference type="AlphaFoldDB" id="A0A8T2GX75"/>
<feature type="domain" description="TIR" evidence="4">
    <location>
        <begin position="1"/>
        <end position="154"/>
    </location>
</feature>
<proteinExistence type="predicted"/>
<dbReference type="Proteomes" id="UP000694240">
    <property type="component" value="Chromosome 1"/>
</dbReference>
<dbReference type="InterPro" id="IPR002182">
    <property type="entry name" value="NB-ARC"/>
</dbReference>
<dbReference type="GO" id="GO:0007165">
    <property type="term" value="P:signal transduction"/>
    <property type="evidence" value="ECO:0007669"/>
    <property type="project" value="InterPro"/>
</dbReference>
<keyword evidence="5" id="KW-0378">Hydrolase</keyword>
<dbReference type="FunFam" id="3.40.50.10140:FF:000007">
    <property type="entry name" value="Disease resistance protein (TIR-NBS-LRR class)"/>
    <property type="match status" value="1"/>
</dbReference>
<dbReference type="GO" id="GO:0016787">
    <property type="term" value="F:hydrolase activity"/>
    <property type="evidence" value="ECO:0007669"/>
    <property type="project" value="UniProtKB-KW"/>
</dbReference>
<name>A0A8T2GX75_9BRAS</name>
<evidence type="ECO:0000259" key="4">
    <source>
        <dbReference type="PROSITE" id="PS50104"/>
    </source>
</evidence>
<organism evidence="5 6">
    <name type="scientific">Arabidopsis thaliana x Arabidopsis arenosa</name>
    <dbReference type="NCBI Taxonomy" id="1240361"/>
    <lineage>
        <taxon>Eukaryota</taxon>
        <taxon>Viridiplantae</taxon>
        <taxon>Streptophyta</taxon>
        <taxon>Embryophyta</taxon>
        <taxon>Tracheophyta</taxon>
        <taxon>Spermatophyta</taxon>
        <taxon>Magnoliopsida</taxon>
        <taxon>eudicotyledons</taxon>
        <taxon>Gunneridae</taxon>
        <taxon>Pentapetalae</taxon>
        <taxon>rosids</taxon>
        <taxon>malvids</taxon>
        <taxon>Brassicales</taxon>
        <taxon>Brassicaceae</taxon>
        <taxon>Camelineae</taxon>
        <taxon>Arabidopsis</taxon>
    </lineage>
</organism>
<dbReference type="FunFam" id="3.80.10.10:FF:000386">
    <property type="entry name" value="Disease resistance protein RPS4"/>
    <property type="match status" value="1"/>
</dbReference>
<evidence type="ECO:0000256" key="1">
    <source>
        <dbReference type="ARBA" id="ARBA00022614"/>
    </source>
</evidence>
<dbReference type="Pfam" id="PF23282">
    <property type="entry name" value="WHD_ROQ1"/>
    <property type="match status" value="1"/>
</dbReference>
<evidence type="ECO:0000313" key="5">
    <source>
        <dbReference type="EMBL" id="KAG7652289.1"/>
    </source>
</evidence>
<keyword evidence="6" id="KW-1185">Reference proteome</keyword>
<sequence>MVRRSFVSHLYEALNNEGIKTFHDDRELQKGNFIWEGLEKAIDQSRFAILVISEDYATSHWCLEEISALVDLAEKKRLELIPIFYGIDPSDLKRRSGCFNKAFEKHEQRFDLETVDIWRRALAQVGKMSGWNSISRNEDSELVHEIVQDLSDRLSSHISDGTAELVGMSSHKKNIESFLSMDSEDVRMVGVWGMGGRGKTTIAKYVFEGLSSQFDARCLLENVKGDFKQYGHSHLRKELMSEIFPKSRLNAQCITSVAMKRRLCGKKILLVLDDVDDVQQLQELAGNWFGPGSRIIITTRDKRVLDEHGVEHIYEVKPLRPTQALQLFSKHAFKMNRPQAEFRELSLDIVEQLGGLPLAIRVIGASLYQRKIELWEDRLFILKNSLDKSISLVLKVSYDALDEYERIVFLYVAGCFNGEYMDRAKKVLDSFVFKSEPRLVTLMEKSLIGMSKSRRLWVHDLLQDMAKDIICEGKKEKPWKRKMLWNFLDVKGMFTEKMGTKDIQVESILLNMAEGTELCINPATFKRMFNLKFLKIHNNFAVGGSKLCMVSDLDYLPSLRYLHWEAYSMKSLPSHFQTDYLVELNLPDSSVETLWSGPKDLRSLKHMNLNRCRNLIEIPDLSKARSLESLCLCECESLVELPSSIGHLDKLVKLSMRSCTKLKNLPDNIYLSSLRILSLDECTSIEDFPFVSDNIEELGLSWTSIEVVPTSIKRLSRLRELRLSQCKRLKNLPGTIGSLESLRHLGLAYCPNVTVFPVLGNGIETLSLNGTAIEEVPSSIGDKLNLMSLDMSECQRLQNLPHTLSNLKNLKLLYLRGCTNITERPHVAGEMRRLDLYGTSIEKYGFLSEEETLELRNRDIDLVKAFLTRYAQKYKKNRNSR</sequence>